<protein>
    <submittedName>
        <fullName evidence="2">DUF2723 domain-containing protein</fullName>
    </submittedName>
</protein>
<feature type="transmembrane region" description="Helical" evidence="1">
    <location>
        <begin position="27"/>
        <end position="49"/>
    </location>
</feature>
<accession>A0ABS3JQZ2</accession>
<feature type="transmembrane region" description="Helical" evidence="1">
    <location>
        <begin position="109"/>
        <end position="133"/>
    </location>
</feature>
<keyword evidence="1" id="KW-0812">Transmembrane</keyword>
<name>A0ABS3JQZ2_9BACT</name>
<feature type="transmembrane region" description="Helical" evidence="1">
    <location>
        <begin position="549"/>
        <end position="570"/>
    </location>
</feature>
<keyword evidence="3" id="KW-1185">Reference proteome</keyword>
<dbReference type="Pfam" id="PF11028">
    <property type="entry name" value="TMEM260-like"/>
    <property type="match status" value="1"/>
</dbReference>
<feature type="transmembrane region" description="Helical" evidence="1">
    <location>
        <begin position="253"/>
        <end position="271"/>
    </location>
</feature>
<evidence type="ECO:0000313" key="3">
    <source>
        <dbReference type="Proteomes" id="UP000664628"/>
    </source>
</evidence>
<evidence type="ECO:0000256" key="1">
    <source>
        <dbReference type="SAM" id="Phobius"/>
    </source>
</evidence>
<feature type="transmembrane region" description="Helical" evidence="1">
    <location>
        <begin position="516"/>
        <end position="533"/>
    </location>
</feature>
<comment type="caution">
    <text evidence="2">The sequence shown here is derived from an EMBL/GenBank/DDBJ whole genome shotgun (WGS) entry which is preliminary data.</text>
</comment>
<gene>
    <name evidence="2" type="ORF">J2I46_27810</name>
</gene>
<dbReference type="RefSeq" id="WP_207332371.1">
    <property type="nucleotide sequence ID" value="NZ_JAFMYW010000011.1"/>
</dbReference>
<organism evidence="2 3">
    <name type="scientific">Fibrella forsythiae</name>
    <dbReference type="NCBI Taxonomy" id="2817061"/>
    <lineage>
        <taxon>Bacteria</taxon>
        <taxon>Pseudomonadati</taxon>
        <taxon>Bacteroidota</taxon>
        <taxon>Cytophagia</taxon>
        <taxon>Cytophagales</taxon>
        <taxon>Spirosomataceae</taxon>
        <taxon>Fibrella</taxon>
    </lineage>
</organism>
<keyword evidence="1" id="KW-1133">Transmembrane helix</keyword>
<feature type="transmembrane region" description="Helical" evidence="1">
    <location>
        <begin position="292"/>
        <end position="321"/>
    </location>
</feature>
<feature type="transmembrane region" description="Helical" evidence="1">
    <location>
        <begin position="490"/>
        <end position="509"/>
    </location>
</feature>
<feature type="transmembrane region" description="Helical" evidence="1">
    <location>
        <begin position="341"/>
        <end position="359"/>
    </location>
</feature>
<feature type="transmembrane region" description="Helical" evidence="1">
    <location>
        <begin position="463"/>
        <end position="484"/>
    </location>
</feature>
<sequence length="704" mass="79263">MIIFLLLFIAYTGWLSAGISRPSLIEWLLVSFLIYTSSIILTGFVLSALYQTNHEWVWAFAVFITASVTGFSLRALANQPIIYSPLALVSERWRLVKQWFSGLPTYLKLLFSGLFVTLFVLTITNLAIVLFTVPNEWDSMTGHLNRVVQYMQRGTMRHFGGTNWNIDTYPKSVCTLQIYGYLMTGRFENGFKLIHYLSYWTTIVAVFGITQRISQLRGQAGSANALSAGFLAALGMSLLPDFLMQAVTTETDIVLTAYLSVLLYMLFAYRASENTSETTTQNSRSSWRDNRYLYLAGIAFGVAYGHKVTFTLLLPSVFVIMVYTVFWSSSFATTAARTAKLAASIAIGVCLWMLPTGYLKNIEVFGHPIGPPTALRHQSIERAGPLRNLFEQGSRNVIRYTYDHINLDGLRNTATGESINRTMRKPAIWLEDKLHMRLDEETDFSIVPFTFERKFVFYNANPYWGILGFGLIIPLLVLTLLFVVRSTPHVYLGVAILLHLLALSYTAPYDPFKGRYFTETGLFGILFLPLLFLDSRLNLTNAGKPVLKGYVALAMSIGAVSALCCVFLNIRALPFAWTTPDGTRFPSVFEADRMRVMTVGRPDTYLPYKRFDELVPDSATVALGTINDDYEYPLYGAHLTRRLIPVNPFEKGVQPIPKEATYLFFSKNVIPPRPGDIRLGTDTAAAHSPYVVVPGEDYYLRKLK</sequence>
<proteinExistence type="predicted"/>
<feature type="transmembrane region" description="Helical" evidence="1">
    <location>
        <begin position="56"/>
        <end position="77"/>
    </location>
</feature>
<reference evidence="2 3" key="1">
    <citation type="submission" date="2021-03" db="EMBL/GenBank/DDBJ databases">
        <title>Fibrella sp. HMF5405 genome sequencing and assembly.</title>
        <authorList>
            <person name="Kang H."/>
            <person name="Kim H."/>
            <person name="Bae S."/>
            <person name="Joh K."/>
        </authorList>
    </citation>
    <scope>NUCLEOTIDE SEQUENCE [LARGE SCALE GENOMIC DNA]</scope>
    <source>
        <strain evidence="2 3">HMF5405</strain>
    </source>
</reference>
<dbReference type="Proteomes" id="UP000664628">
    <property type="component" value="Unassembled WGS sequence"/>
</dbReference>
<feature type="transmembrane region" description="Helical" evidence="1">
    <location>
        <begin position="225"/>
        <end position="247"/>
    </location>
</feature>
<evidence type="ECO:0000313" key="2">
    <source>
        <dbReference type="EMBL" id="MBO0952421.1"/>
    </source>
</evidence>
<keyword evidence="1" id="KW-0472">Membrane</keyword>
<dbReference type="EMBL" id="JAFMYW010000011">
    <property type="protein sequence ID" value="MBO0952421.1"/>
    <property type="molecule type" value="Genomic_DNA"/>
</dbReference>
<dbReference type="InterPro" id="IPR021280">
    <property type="entry name" value="TMEM260-like"/>
</dbReference>